<keyword evidence="2" id="KW-1185">Reference proteome</keyword>
<evidence type="ECO:0000313" key="2">
    <source>
        <dbReference type="Proteomes" id="UP000887566"/>
    </source>
</evidence>
<dbReference type="Pfam" id="PF00619">
    <property type="entry name" value="CARD"/>
    <property type="match status" value="1"/>
</dbReference>
<dbReference type="InterPro" id="IPR029030">
    <property type="entry name" value="Caspase-like_dom_sf"/>
</dbReference>
<name>A0A914VJT2_9BILA</name>
<proteinExistence type="predicted"/>
<dbReference type="Proteomes" id="UP000887566">
    <property type="component" value="Unplaced"/>
</dbReference>
<dbReference type="Gene3D" id="3.40.50.1460">
    <property type="match status" value="1"/>
</dbReference>
<organism evidence="2 3">
    <name type="scientific">Plectus sambesii</name>
    <dbReference type="NCBI Taxonomy" id="2011161"/>
    <lineage>
        <taxon>Eukaryota</taxon>
        <taxon>Metazoa</taxon>
        <taxon>Ecdysozoa</taxon>
        <taxon>Nematoda</taxon>
        <taxon>Chromadorea</taxon>
        <taxon>Plectida</taxon>
        <taxon>Plectina</taxon>
        <taxon>Plectoidea</taxon>
        <taxon>Plectidae</taxon>
        <taxon>Plectus</taxon>
    </lineage>
</organism>
<dbReference type="SUPFAM" id="SSF47986">
    <property type="entry name" value="DEATH domain"/>
    <property type="match status" value="1"/>
</dbReference>
<dbReference type="InterPro" id="IPR001315">
    <property type="entry name" value="CARD"/>
</dbReference>
<dbReference type="SUPFAM" id="SSF52129">
    <property type="entry name" value="Caspase-like"/>
    <property type="match status" value="1"/>
</dbReference>
<dbReference type="AlphaFoldDB" id="A0A914VJT2"/>
<dbReference type="GO" id="GO:0042981">
    <property type="term" value="P:regulation of apoptotic process"/>
    <property type="evidence" value="ECO:0007669"/>
    <property type="project" value="InterPro"/>
</dbReference>
<dbReference type="WBParaSite" id="PSAMB.scaffold20size117828.g290.t1">
    <property type="protein sequence ID" value="PSAMB.scaffold20size117828.g290.t1"/>
    <property type="gene ID" value="PSAMB.scaffold20size117828.g290"/>
</dbReference>
<sequence length="375" mass="42594">MESEESKALTLSLSEICKRLNLTEVLVYLRERNVFTAVEIQTIKAIAPGYERNTEFVDQLQKKGSAGFRHFLEILNRCGQGDLAKIIENHISTTISSNTWNCDRAKVLIIANKGYSLRSGHGNHLKKAEEEVKMLEDMWKVTFSIVPEVAPNLNLKKLKTKLADFAKNCSNDPEIDALLVFVIAKGGEDYVRCICERLQGKPKLFFIQNSYDDVKNVVNKTQAKDTSNPPDASESVYQLPSNTFIANTNGHSRWCCGEDANAEEASFIRNLVCIVKDNEQNNCCIERLLTKASTRHSHCTAFRSVGFLLVGWKPVSRIATVEHPVGRRMPVTGMVAMWKPPQRSCYQFPDPRRDEHLGWVRGRPQRELNPRPRDW</sequence>
<dbReference type="PROSITE" id="PS50209">
    <property type="entry name" value="CARD"/>
    <property type="match status" value="1"/>
</dbReference>
<reference evidence="3" key="1">
    <citation type="submission" date="2022-11" db="UniProtKB">
        <authorList>
            <consortium name="WormBaseParasite"/>
        </authorList>
    </citation>
    <scope>IDENTIFICATION</scope>
</reference>
<dbReference type="SMART" id="SM00114">
    <property type="entry name" value="CARD"/>
    <property type="match status" value="1"/>
</dbReference>
<dbReference type="CDD" id="cd01671">
    <property type="entry name" value="CARD"/>
    <property type="match status" value="1"/>
</dbReference>
<evidence type="ECO:0000259" key="1">
    <source>
        <dbReference type="PROSITE" id="PS50209"/>
    </source>
</evidence>
<evidence type="ECO:0000313" key="3">
    <source>
        <dbReference type="WBParaSite" id="PSAMB.scaffold20size117828.g290.t1"/>
    </source>
</evidence>
<dbReference type="InterPro" id="IPR011029">
    <property type="entry name" value="DEATH-like_dom_sf"/>
</dbReference>
<feature type="domain" description="CARD" evidence="1">
    <location>
        <begin position="1"/>
        <end position="90"/>
    </location>
</feature>
<protein>
    <submittedName>
        <fullName evidence="3">CARD domain-containing protein</fullName>
    </submittedName>
</protein>
<dbReference type="Gene3D" id="1.10.533.10">
    <property type="entry name" value="Death Domain, Fas"/>
    <property type="match status" value="1"/>
</dbReference>
<accession>A0A914VJT2</accession>